<keyword evidence="3" id="KW-1185">Reference proteome</keyword>
<evidence type="ECO:0000313" key="3">
    <source>
        <dbReference type="Proteomes" id="UP001158576"/>
    </source>
</evidence>
<feature type="region of interest" description="Disordered" evidence="1">
    <location>
        <begin position="73"/>
        <end position="103"/>
    </location>
</feature>
<dbReference type="Proteomes" id="UP001158576">
    <property type="component" value="Chromosome 2"/>
</dbReference>
<feature type="compositionally biased region" description="Polar residues" evidence="1">
    <location>
        <begin position="73"/>
        <end position="82"/>
    </location>
</feature>
<accession>A0ABN7TAE3</accession>
<dbReference type="EMBL" id="OU015567">
    <property type="protein sequence ID" value="CAG5112481.1"/>
    <property type="molecule type" value="Genomic_DNA"/>
</dbReference>
<organism evidence="2 3">
    <name type="scientific">Oikopleura dioica</name>
    <name type="common">Tunicate</name>
    <dbReference type="NCBI Taxonomy" id="34765"/>
    <lineage>
        <taxon>Eukaryota</taxon>
        <taxon>Metazoa</taxon>
        <taxon>Chordata</taxon>
        <taxon>Tunicata</taxon>
        <taxon>Appendicularia</taxon>
        <taxon>Copelata</taxon>
        <taxon>Oikopleuridae</taxon>
        <taxon>Oikopleura</taxon>
    </lineage>
</organism>
<evidence type="ECO:0000313" key="2">
    <source>
        <dbReference type="EMBL" id="CAG5112481.1"/>
    </source>
</evidence>
<sequence>MSSEGFKLFLKSIPNNVPKSNHSERVYAMRKYTSLFNLHWRDFRRGRKQFRARMMERFGEKWTEEYMELTKESSPPKITSFSKAMDEELEAEEELERQKENSI</sequence>
<proteinExistence type="predicted"/>
<protein>
    <submittedName>
        <fullName evidence="2">Oidioi.mRNA.OKI2018_I69.chr2.g6693.t1.cds</fullName>
    </submittedName>
</protein>
<evidence type="ECO:0000256" key="1">
    <source>
        <dbReference type="SAM" id="MobiDB-lite"/>
    </source>
</evidence>
<reference evidence="2 3" key="1">
    <citation type="submission" date="2021-04" db="EMBL/GenBank/DDBJ databases">
        <authorList>
            <person name="Bliznina A."/>
        </authorList>
    </citation>
    <scope>NUCLEOTIDE SEQUENCE [LARGE SCALE GENOMIC DNA]</scope>
</reference>
<gene>
    <name evidence="2" type="ORF">OKIOD_LOCUS15458</name>
</gene>
<name>A0ABN7TAE3_OIKDI</name>